<dbReference type="Gene3D" id="3.30.2020.40">
    <property type="entry name" value="Uncharacterised protein PF10387, DUF2442"/>
    <property type="match status" value="1"/>
</dbReference>
<accession>A0ABT2DDQ6</accession>
<reference evidence="1 2" key="1">
    <citation type="submission" date="2022-08" db="EMBL/GenBank/DDBJ databases">
        <title>Reclassification of Massilia species as members of the genera Telluria, Duganella, Pseudoduganella, Mokoshia gen. nov. and Zemynaea gen. nov. using orthogonal and non-orthogonal genome-based approaches.</title>
        <authorList>
            <person name="Bowman J.P."/>
        </authorList>
    </citation>
    <scope>NUCLEOTIDE SEQUENCE [LARGE SCALE GENOMIC DNA]</scope>
    <source>
        <strain evidence="1 2">JCM 31605</strain>
    </source>
</reference>
<proteinExistence type="predicted"/>
<dbReference type="EMBL" id="JANUHB010000003">
    <property type="protein sequence ID" value="MCS0809460.1"/>
    <property type="molecule type" value="Genomic_DNA"/>
</dbReference>
<protein>
    <submittedName>
        <fullName evidence="1">DUF2442 domain-containing protein</fullName>
    </submittedName>
</protein>
<evidence type="ECO:0000313" key="2">
    <source>
        <dbReference type="Proteomes" id="UP001206126"/>
    </source>
</evidence>
<evidence type="ECO:0000313" key="1">
    <source>
        <dbReference type="EMBL" id="MCS0809460.1"/>
    </source>
</evidence>
<dbReference type="Pfam" id="PF10387">
    <property type="entry name" value="DUF2442"/>
    <property type="match status" value="1"/>
</dbReference>
<sequence length="85" mass="9356">MNKPLAQKLGFDEDTMWVHLVDGRTLGVPLAYFPRLLAASAEQRNRYVISGGGTGLHWDELDEDISVEHLLLGHGDRTSSPIAAK</sequence>
<dbReference type="InterPro" id="IPR018841">
    <property type="entry name" value="DUF2442"/>
</dbReference>
<comment type="caution">
    <text evidence="1">The sequence shown here is derived from an EMBL/GenBank/DDBJ whole genome shotgun (WGS) entry which is preliminary data.</text>
</comment>
<gene>
    <name evidence="1" type="ORF">NX774_16170</name>
</gene>
<organism evidence="1 2">
    <name type="scientific">Massilia agilis</name>
    <dbReference type="NCBI Taxonomy" id="1811226"/>
    <lineage>
        <taxon>Bacteria</taxon>
        <taxon>Pseudomonadati</taxon>
        <taxon>Pseudomonadota</taxon>
        <taxon>Betaproteobacteria</taxon>
        <taxon>Burkholderiales</taxon>
        <taxon>Oxalobacteraceae</taxon>
        <taxon>Telluria group</taxon>
        <taxon>Massilia</taxon>
    </lineage>
</organism>
<name>A0ABT2DDQ6_9BURK</name>
<keyword evidence="2" id="KW-1185">Reference proteome</keyword>
<dbReference type="RefSeq" id="WP_258823259.1">
    <property type="nucleotide sequence ID" value="NZ_JANUHB010000003.1"/>
</dbReference>
<dbReference type="Proteomes" id="UP001206126">
    <property type="component" value="Unassembled WGS sequence"/>
</dbReference>